<proteinExistence type="predicted"/>
<accession>A0A645A6L1</accession>
<name>A0A645A6L1_9ZZZZ</name>
<evidence type="ECO:0000313" key="1">
    <source>
        <dbReference type="EMBL" id="MPM48815.1"/>
    </source>
</evidence>
<sequence length="60" mass="7022">MENDLIRVEVVLHEFNQKAIDQFLKANGYEIKGMDWNKKIKCVLLVIDEVQQGIRKYEGA</sequence>
<protein>
    <submittedName>
        <fullName evidence="1">Uncharacterized protein</fullName>
    </submittedName>
</protein>
<reference evidence="1" key="1">
    <citation type="submission" date="2019-08" db="EMBL/GenBank/DDBJ databases">
        <authorList>
            <person name="Kucharzyk K."/>
            <person name="Murdoch R.W."/>
            <person name="Higgins S."/>
            <person name="Loffler F."/>
        </authorList>
    </citation>
    <scope>NUCLEOTIDE SEQUENCE</scope>
</reference>
<gene>
    <name evidence="1" type="ORF">SDC9_95542</name>
</gene>
<organism evidence="1">
    <name type="scientific">bioreactor metagenome</name>
    <dbReference type="NCBI Taxonomy" id="1076179"/>
    <lineage>
        <taxon>unclassified sequences</taxon>
        <taxon>metagenomes</taxon>
        <taxon>ecological metagenomes</taxon>
    </lineage>
</organism>
<dbReference type="AlphaFoldDB" id="A0A645A6L1"/>
<dbReference type="EMBL" id="VSSQ01012265">
    <property type="protein sequence ID" value="MPM48815.1"/>
    <property type="molecule type" value="Genomic_DNA"/>
</dbReference>
<comment type="caution">
    <text evidence="1">The sequence shown here is derived from an EMBL/GenBank/DDBJ whole genome shotgun (WGS) entry which is preliminary data.</text>
</comment>